<evidence type="ECO:0000259" key="12">
    <source>
        <dbReference type="Pfam" id="PF01370"/>
    </source>
</evidence>
<dbReference type="GO" id="GO:0050577">
    <property type="term" value="F:GDP-L-fucose synthase activity"/>
    <property type="evidence" value="ECO:0007669"/>
    <property type="project" value="UniProtKB-EC"/>
</dbReference>
<evidence type="ECO:0000256" key="7">
    <source>
        <dbReference type="ARBA" id="ARBA00022692"/>
    </source>
</evidence>
<evidence type="ECO:0000256" key="9">
    <source>
        <dbReference type="ARBA" id="ARBA00023136"/>
    </source>
</evidence>
<evidence type="ECO:0000256" key="5">
    <source>
        <dbReference type="ARBA" id="ARBA00012371"/>
    </source>
</evidence>
<evidence type="ECO:0000313" key="15">
    <source>
        <dbReference type="Proteomes" id="UP000308199"/>
    </source>
</evidence>
<dbReference type="Pfam" id="PF01370">
    <property type="entry name" value="Epimerase"/>
    <property type="match status" value="1"/>
</dbReference>
<feature type="compositionally biased region" description="Low complexity" evidence="10">
    <location>
        <begin position="934"/>
        <end position="953"/>
    </location>
</feature>
<keyword evidence="15" id="KW-1185">Reference proteome</keyword>
<dbReference type="OrthoDB" id="407410at2759"/>
<dbReference type="InterPro" id="IPR044880">
    <property type="entry name" value="NCX_ion-bd_dom_sf"/>
</dbReference>
<proteinExistence type="inferred from homology"/>
<sequence>MSKIILVTGGSGLVGQAIRHVINDPNNDPRLRAAPDETWHFIDSKDADLRDLNETKRLFVKYKPTHVIHLAAVVGGLFKNMNHNLTILRENVLINDNVLHCSHINHVKRVVSCLSTCVYADEKDVEGIYPLTETKVHLGPPHHSNFGYAHAKRLVDIQNRAYKEEFGCNFTSAIPTNVFGPFDNFDLKDSHVIPGLIHKCYLAEKNGTVFRPSGSGKPLRQFIYSRDLAKLFIWMLRNYDDVEPLILSVPEEQEVSVEFVVDSVVRALERNRELLRARDPSIRPFKIKMEWNREASDGQFRKPASNAKLTALLEKSGMQFVFTPFNQALLALAFAHVAHAQAATASLLPVGFQEDGLQGEAVGTGTDGTTYVLSGTFNSLDIPFTMTLVEGASQLAEEAIISTAGDAFFVDVGCGISGGTAVCTEVVSEGSAATTIIETGPASLVAVPIVTGSATASGSVSSSGSSTANTASLLPPTISVSSPTPTSPTATLTSSSASSTSSSSSVASKNAVVGFGIALPALIVVCVVPLQPPRTIRSDVDLHELTNSSDIVDIARMPPSSGLVKLVFVFFIVIQAVLWTQSRYAVSQNSASDGLLALLKRPTVGNDECAPLSVPIEDQCAHVRRSCPTSQTVLSIPYLQHYYCSAPSARPFVFGGLIVWLAFLFSTLGISASDFFCPNLATIAQRLGLDENVAGVTFLAFGNGSPDVFSTFSAMRAGAGALAVGELLGAASFIVSVVAGTMCIIRPFSVDARPFLRDVGFFTVAVGLLLFILWDGLIHAWEAATLICLYIVYVVVVIVGSWWERRQFRRKQLEDIIRGEYAEDPPEPYTDDPTPAHLAIPLPSPRMRAHSSPVAPPSLGIDTSHLQSRVSRSRSPSPAAHLTQMPSFSLVGALEFRQVVASLQNQSASSTLSAFESPLTPYVGGHYHSHHGSLSRSRSQRSQLSRQPSSQSGHSVASQESWDIALPLHSRSPLLQAGSLQDIDAQGMRTPPHPGASPGRDVQIPLIATTPASPGSETSTDADGLGLLGFTGPLPHAHAHGHAHPRTRCQRILHALRHTLHVLFPTLHGFWSKSVSGMLASMLAAPAVLALTVTLPVYVTPRGPTNEEEKGGVDAGSMFGGSGGVPEGRLVDFEEDGIERVLTAEEDVREEMHELKYNKWLMAIQVILGPLFCVAVLFAGMSARHEAWLFVVTGITGGVMAIITLAIANRGNDPFAQMTRCFMGFFVAVVWIMAIADEVVNVLKTFGYIFGLSDAIIGLTVFAVGNSLADFVANVSVAAFAPVMGFSACFGGPMLNILLGVGVSGTAVVRAAGGEPYALDFSTTLLVSTVGLLALLVATLVCVPLGGFHLTRRWGVFLIASYIIIMSINVVVEIKR</sequence>
<gene>
    <name evidence="14" type="ORF">EW145_g3638</name>
</gene>
<keyword evidence="8 11" id="KW-1133">Transmembrane helix</keyword>
<feature type="transmembrane region" description="Helical" evidence="11">
    <location>
        <begin position="652"/>
        <end position="672"/>
    </location>
</feature>
<evidence type="ECO:0000313" key="14">
    <source>
        <dbReference type="EMBL" id="THH07055.1"/>
    </source>
</evidence>
<feature type="domain" description="Sodium/calcium exchanger membrane region" evidence="13">
    <location>
        <begin position="1223"/>
        <end position="1369"/>
    </location>
</feature>
<feature type="transmembrane region" description="Helical" evidence="11">
    <location>
        <begin position="1160"/>
        <end position="1181"/>
    </location>
</feature>
<dbReference type="Gene3D" id="3.90.25.10">
    <property type="entry name" value="UDP-galactose 4-epimerase, domain 1"/>
    <property type="match status" value="1"/>
</dbReference>
<evidence type="ECO:0000256" key="2">
    <source>
        <dbReference type="ARBA" id="ARBA00004883"/>
    </source>
</evidence>
<accession>A0A4S4L6N1</accession>
<comment type="similarity">
    <text evidence="3">Belongs to the NAD(P)-dependent epimerase/dehydratase family. Fucose synthase subfamily.</text>
</comment>
<dbReference type="CDD" id="cd05239">
    <property type="entry name" value="GDP_FS_SDR_e"/>
    <property type="match status" value="1"/>
</dbReference>
<dbReference type="Proteomes" id="UP000308199">
    <property type="component" value="Unassembled WGS sequence"/>
</dbReference>
<feature type="transmembrane region" description="Helical" evidence="11">
    <location>
        <begin position="1325"/>
        <end position="1348"/>
    </location>
</feature>
<keyword evidence="6" id="KW-0813">Transport</keyword>
<feature type="region of interest" description="Disordered" evidence="10">
    <location>
        <begin position="822"/>
        <end position="855"/>
    </location>
</feature>
<dbReference type="PANTHER" id="PTHR12266">
    <property type="entry name" value="NA+/CA2+ K+ INDEPENDENT EXCHANGER"/>
    <property type="match status" value="1"/>
</dbReference>
<comment type="subcellular location">
    <subcellularLocation>
        <location evidence="1">Membrane</location>
        <topology evidence="1">Multi-pass membrane protein</topology>
    </subcellularLocation>
</comment>
<evidence type="ECO:0000256" key="3">
    <source>
        <dbReference type="ARBA" id="ARBA00005959"/>
    </source>
</evidence>
<evidence type="ECO:0000259" key="13">
    <source>
        <dbReference type="Pfam" id="PF01699"/>
    </source>
</evidence>
<comment type="caution">
    <text evidence="14">The sequence shown here is derived from an EMBL/GenBank/DDBJ whole genome shotgun (WGS) entry which is preliminary data.</text>
</comment>
<feature type="transmembrane region" description="Helical" evidence="11">
    <location>
        <begin position="1221"/>
        <end position="1240"/>
    </location>
</feature>
<dbReference type="InterPro" id="IPR028614">
    <property type="entry name" value="GDP_fucose/colitose_synth"/>
</dbReference>
<dbReference type="InterPro" id="IPR036291">
    <property type="entry name" value="NAD(P)-bd_dom_sf"/>
</dbReference>
<evidence type="ECO:0000256" key="10">
    <source>
        <dbReference type="SAM" id="MobiDB-lite"/>
    </source>
</evidence>
<dbReference type="PANTHER" id="PTHR12266:SF0">
    <property type="entry name" value="MITOCHONDRIAL SODIUM_CALCIUM EXCHANGER PROTEIN"/>
    <property type="match status" value="1"/>
</dbReference>
<organism evidence="14 15">
    <name type="scientific">Phellinidium pouzarii</name>
    <dbReference type="NCBI Taxonomy" id="167371"/>
    <lineage>
        <taxon>Eukaryota</taxon>
        <taxon>Fungi</taxon>
        <taxon>Dikarya</taxon>
        <taxon>Basidiomycota</taxon>
        <taxon>Agaricomycotina</taxon>
        <taxon>Agaricomycetes</taxon>
        <taxon>Hymenochaetales</taxon>
        <taxon>Hymenochaetaceae</taxon>
        <taxon>Phellinidium</taxon>
    </lineage>
</organism>
<feature type="transmembrane region" description="Helical" evidence="11">
    <location>
        <begin position="1294"/>
        <end position="1313"/>
    </location>
</feature>
<comment type="pathway">
    <text evidence="2">Nucleotide-sugar biosynthesis; GDP-L-fucose biosynthesis via de novo pathway; GDP-L-fucose from GDP-alpha-D-mannose: step 2/2.</text>
</comment>
<keyword evidence="7 11" id="KW-0812">Transmembrane</keyword>
<dbReference type="InterPro" id="IPR001509">
    <property type="entry name" value="Epimerase_deHydtase"/>
</dbReference>
<dbReference type="InterPro" id="IPR051359">
    <property type="entry name" value="CaCA_antiporter"/>
</dbReference>
<feature type="region of interest" description="Disordered" evidence="10">
    <location>
        <begin position="923"/>
        <end position="958"/>
    </location>
</feature>
<evidence type="ECO:0000256" key="1">
    <source>
        <dbReference type="ARBA" id="ARBA00004141"/>
    </source>
</evidence>
<evidence type="ECO:0000256" key="6">
    <source>
        <dbReference type="ARBA" id="ARBA00022448"/>
    </source>
</evidence>
<dbReference type="Pfam" id="PF01699">
    <property type="entry name" value="Na_Ca_ex"/>
    <property type="match status" value="2"/>
</dbReference>
<evidence type="ECO:0000256" key="8">
    <source>
        <dbReference type="ARBA" id="ARBA00022989"/>
    </source>
</evidence>
<dbReference type="GO" id="GO:0042351">
    <property type="term" value="P:'de novo' GDP-L-fucose biosynthetic process"/>
    <property type="evidence" value="ECO:0007669"/>
    <property type="project" value="UniProtKB-UniPathway"/>
</dbReference>
<feature type="region of interest" description="Disordered" evidence="10">
    <location>
        <begin position="474"/>
        <end position="504"/>
    </location>
</feature>
<feature type="domain" description="NAD-dependent epimerase/dehydratase" evidence="12">
    <location>
        <begin position="5"/>
        <end position="242"/>
    </location>
</feature>
<evidence type="ECO:0000256" key="11">
    <source>
        <dbReference type="SAM" id="Phobius"/>
    </source>
</evidence>
<feature type="domain" description="Sodium/calcium exchanger membrane region" evidence="13">
    <location>
        <begin position="659"/>
        <end position="798"/>
    </location>
</feature>
<dbReference type="GO" id="GO:0006874">
    <property type="term" value="P:intracellular calcium ion homeostasis"/>
    <property type="evidence" value="ECO:0007669"/>
    <property type="project" value="TreeGrafter"/>
</dbReference>
<dbReference type="SUPFAM" id="SSF51735">
    <property type="entry name" value="NAD(P)-binding Rossmann-fold domains"/>
    <property type="match status" value="1"/>
</dbReference>
<feature type="transmembrane region" description="Helical" evidence="11">
    <location>
        <begin position="1354"/>
        <end position="1372"/>
    </location>
</feature>
<feature type="transmembrane region" description="Helical" evidence="11">
    <location>
        <begin position="755"/>
        <end position="774"/>
    </location>
</feature>
<reference evidence="14 15" key="1">
    <citation type="submission" date="2019-02" db="EMBL/GenBank/DDBJ databases">
        <title>Genome sequencing of the rare red list fungi Phellinidium pouzarii.</title>
        <authorList>
            <person name="Buettner E."/>
            <person name="Kellner H."/>
        </authorList>
    </citation>
    <scope>NUCLEOTIDE SEQUENCE [LARGE SCALE GENOMIC DNA]</scope>
    <source>
        <strain evidence="14 15">DSM 108285</strain>
    </source>
</reference>
<feature type="transmembrane region" description="Helical" evidence="11">
    <location>
        <begin position="727"/>
        <end position="748"/>
    </location>
</feature>
<name>A0A4S4L6N1_9AGAM</name>
<dbReference type="Gene3D" id="1.20.1420.30">
    <property type="entry name" value="NCX, central ion-binding region"/>
    <property type="match status" value="2"/>
</dbReference>
<feature type="transmembrane region" description="Helical" evidence="11">
    <location>
        <begin position="1187"/>
        <end position="1209"/>
    </location>
</feature>
<dbReference type="UniPathway" id="UPA00128">
    <property type="reaction ID" value="UER00191"/>
</dbReference>
<dbReference type="Gene3D" id="3.40.50.720">
    <property type="entry name" value="NAD(P)-binding Rossmann-like Domain"/>
    <property type="match status" value="1"/>
</dbReference>
<feature type="transmembrane region" description="Helical" evidence="11">
    <location>
        <begin position="780"/>
        <end position="803"/>
    </location>
</feature>
<keyword evidence="9 11" id="KW-0472">Membrane</keyword>
<comment type="similarity">
    <text evidence="4">Belongs to the Ca(2+):cation antiporter (CaCA) (TC 2.A.19) family.</text>
</comment>
<protein>
    <recommendedName>
        <fullName evidence="5">GDP-L-fucose synthase</fullName>
        <ecNumber evidence="5">1.1.1.271</ecNumber>
    </recommendedName>
</protein>
<feature type="transmembrane region" description="Helical" evidence="11">
    <location>
        <begin position="563"/>
        <end position="580"/>
    </location>
</feature>
<dbReference type="InterPro" id="IPR004837">
    <property type="entry name" value="NaCa_Exmemb"/>
</dbReference>
<dbReference type="GO" id="GO:0016020">
    <property type="term" value="C:membrane"/>
    <property type="evidence" value="ECO:0007669"/>
    <property type="project" value="UniProtKB-SubCell"/>
</dbReference>
<dbReference type="EMBL" id="SGPK01000161">
    <property type="protein sequence ID" value="THH07055.1"/>
    <property type="molecule type" value="Genomic_DNA"/>
</dbReference>
<dbReference type="GO" id="GO:0008324">
    <property type="term" value="F:monoatomic cation transmembrane transporter activity"/>
    <property type="evidence" value="ECO:0007669"/>
    <property type="project" value="TreeGrafter"/>
</dbReference>
<dbReference type="EC" id="1.1.1.271" evidence="5"/>
<evidence type="ECO:0000256" key="4">
    <source>
        <dbReference type="ARBA" id="ARBA00008170"/>
    </source>
</evidence>